<dbReference type="EMBL" id="JAFMPT010000017">
    <property type="protein sequence ID" value="MCC1485185.1"/>
    <property type="molecule type" value="Genomic_DNA"/>
</dbReference>
<keyword evidence="6" id="KW-0902">Two-component regulatory system</keyword>
<evidence type="ECO:0000256" key="5">
    <source>
        <dbReference type="ARBA" id="ARBA00022777"/>
    </source>
</evidence>
<keyword evidence="3" id="KW-0597">Phosphoprotein</keyword>
<evidence type="ECO:0000256" key="3">
    <source>
        <dbReference type="ARBA" id="ARBA00022553"/>
    </source>
</evidence>
<dbReference type="SUPFAM" id="SSF47384">
    <property type="entry name" value="Homodimeric domain of signal transducing histidine kinase"/>
    <property type="match status" value="1"/>
</dbReference>
<feature type="transmembrane region" description="Helical" evidence="7">
    <location>
        <begin position="208"/>
        <end position="228"/>
    </location>
</feature>
<keyword evidence="7" id="KW-1133">Transmembrane helix</keyword>
<proteinExistence type="predicted"/>
<feature type="domain" description="Histidine kinase" evidence="8">
    <location>
        <begin position="249"/>
        <end position="466"/>
    </location>
</feature>
<keyword evidence="7" id="KW-0812">Transmembrane</keyword>
<evidence type="ECO:0000256" key="1">
    <source>
        <dbReference type="ARBA" id="ARBA00000085"/>
    </source>
</evidence>
<evidence type="ECO:0000259" key="8">
    <source>
        <dbReference type="PROSITE" id="PS50109"/>
    </source>
</evidence>
<gene>
    <name evidence="9" type="ORF">J1C55_11335</name>
</gene>
<dbReference type="EC" id="2.7.13.3" evidence="2"/>
<dbReference type="Proteomes" id="UP000778797">
    <property type="component" value="Unassembled WGS sequence"/>
</dbReference>
<dbReference type="GO" id="GO:0016301">
    <property type="term" value="F:kinase activity"/>
    <property type="evidence" value="ECO:0007669"/>
    <property type="project" value="UniProtKB-KW"/>
</dbReference>
<protein>
    <recommendedName>
        <fullName evidence="2">histidine kinase</fullName>
        <ecNumber evidence="2">2.7.13.3</ecNumber>
    </recommendedName>
</protein>
<dbReference type="Pfam" id="PF02518">
    <property type="entry name" value="HATPase_c"/>
    <property type="match status" value="1"/>
</dbReference>
<dbReference type="CDD" id="cd00082">
    <property type="entry name" value="HisKA"/>
    <property type="match status" value="1"/>
</dbReference>
<reference evidence="9" key="2">
    <citation type="submission" date="2021-10" db="EMBL/GenBank/DDBJ databases">
        <title>Genome of Winogradskyella sp. E313.</title>
        <authorList>
            <person name="Zhou Y."/>
        </authorList>
    </citation>
    <scope>NUCLEOTIDE SEQUENCE</scope>
    <source>
        <strain evidence="9">E313</strain>
    </source>
</reference>
<keyword evidence="10" id="KW-1185">Reference proteome</keyword>
<evidence type="ECO:0000256" key="6">
    <source>
        <dbReference type="ARBA" id="ARBA00023012"/>
    </source>
</evidence>
<dbReference type="PANTHER" id="PTHR43711">
    <property type="entry name" value="TWO-COMPONENT HISTIDINE KINASE"/>
    <property type="match status" value="1"/>
</dbReference>
<evidence type="ECO:0000256" key="4">
    <source>
        <dbReference type="ARBA" id="ARBA00022679"/>
    </source>
</evidence>
<keyword evidence="5 9" id="KW-0418">Kinase</keyword>
<dbReference type="InterPro" id="IPR005467">
    <property type="entry name" value="His_kinase_dom"/>
</dbReference>
<dbReference type="InterPro" id="IPR004358">
    <property type="entry name" value="Sig_transdc_His_kin-like_C"/>
</dbReference>
<organism evidence="9 10">
    <name type="scientific">Winogradskyella immobilis</name>
    <dbReference type="NCBI Taxonomy" id="2816852"/>
    <lineage>
        <taxon>Bacteria</taxon>
        <taxon>Pseudomonadati</taxon>
        <taxon>Bacteroidota</taxon>
        <taxon>Flavobacteriia</taxon>
        <taxon>Flavobacteriales</taxon>
        <taxon>Flavobacteriaceae</taxon>
        <taxon>Winogradskyella</taxon>
    </lineage>
</organism>
<evidence type="ECO:0000256" key="2">
    <source>
        <dbReference type="ARBA" id="ARBA00012438"/>
    </source>
</evidence>
<dbReference type="Pfam" id="PF00512">
    <property type="entry name" value="HisKA"/>
    <property type="match status" value="1"/>
</dbReference>
<dbReference type="SMART" id="SM00388">
    <property type="entry name" value="HisKA"/>
    <property type="match status" value="1"/>
</dbReference>
<dbReference type="InterPro" id="IPR003661">
    <property type="entry name" value="HisK_dim/P_dom"/>
</dbReference>
<comment type="caution">
    <text evidence="9">The sequence shown here is derived from an EMBL/GenBank/DDBJ whole genome shotgun (WGS) entry which is preliminary data.</text>
</comment>
<dbReference type="InterPro" id="IPR036097">
    <property type="entry name" value="HisK_dim/P_sf"/>
</dbReference>
<keyword evidence="7" id="KW-0472">Membrane</keyword>
<sequence length="466" mass="52984">MNTKIKALITLSILGLVALSYIQGYLINNTYKLKKDTFIENTKRSISGFNEDDVFDPFNDLLFEHLIKKISDYKLNNISKSDLFNDYQNFKDSINSNYISAYKAVFRDRNIGYDLKFHRRLKSIVIFNDNSNDTIYSESEPLNMIHIIGEDFNPKKGYVTNRSKTQTDYNSDYIDTNGVWQSLNINFEVAREDYIVANDWNSIVLSQMTGLLVLSILIFILVISLLYYSIKNLITQKKIADIKTDFVNNITHEFKTPLATLTLATKMLEKDQVKAKPDVIDTTIKTINRQSSRLQKLLDQVLDNSLGAEQLILNKTSLNANAYVTNVLNDFMLSTKDHTVELTKDLDTNITISVDTFYFTTALINILENAIKYATDTPKIHCNLSASATHFTVAITDNGIGISEHHKKQILDKFFRIDQTQIHNVKGLGLGLYYTNEIVKAHDGNISIQSQLGKGSTFNISIPLKS</sequence>
<reference evidence="9" key="1">
    <citation type="submission" date="2021-03" db="EMBL/GenBank/DDBJ databases">
        <authorList>
            <person name="Ping X."/>
        </authorList>
    </citation>
    <scope>NUCLEOTIDE SEQUENCE</scope>
    <source>
        <strain evidence="9">E313</strain>
    </source>
</reference>
<evidence type="ECO:0000313" key="10">
    <source>
        <dbReference type="Proteomes" id="UP000778797"/>
    </source>
</evidence>
<dbReference type="InterPro" id="IPR036890">
    <property type="entry name" value="HATPase_C_sf"/>
</dbReference>
<dbReference type="PROSITE" id="PS50109">
    <property type="entry name" value="HIS_KIN"/>
    <property type="match status" value="1"/>
</dbReference>
<dbReference type="PRINTS" id="PR00344">
    <property type="entry name" value="BCTRLSENSOR"/>
</dbReference>
<evidence type="ECO:0000313" key="9">
    <source>
        <dbReference type="EMBL" id="MCC1485185.1"/>
    </source>
</evidence>
<dbReference type="InterPro" id="IPR050736">
    <property type="entry name" value="Sensor_HK_Regulatory"/>
</dbReference>
<dbReference type="RefSeq" id="WP_227477677.1">
    <property type="nucleotide sequence ID" value="NZ_JAFMPT010000017.1"/>
</dbReference>
<dbReference type="SMART" id="SM00387">
    <property type="entry name" value="HATPase_c"/>
    <property type="match status" value="1"/>
</dbReference>
<accession>A0ABS8EPP4</accession>
<keyword evidence="4" id="KW-0808">Transferase</keyword>
<dbReference type="CDD" id="cd00075">
    <property type="entry name" value="HATPase"/>
    <property type="match status" value="1"/>
</dbReference>
<dbReference type="PANTHER" id="PTHR43711:SF26">
    <property type="entry name" value="SENSOR HISTIDINE KINASE RCSC"/>
    <property type="match status" value="1"/>
</dbReference>
<dbReference type="InterPro" id="IPR003594">
    <property type="entry name" value="HATPase_dom"/>
</dbReference>
<dbReference type="SUPFAM" id="SSF55874">
    <property type="entry name" value="ATPase domain of HSP90 chaperone/DNA topoisomerase II/histidine kinase"/>
    <property type="match status" value="1"/>
</dbReference>
<evidence type="ECO:0000256" key="7">
    <source>
        <dbReference type="SAM" id="Phobius"/>
    </source>
</evidence>
<comment type="catalytic activity">
    <reaction evidence="1">
        <text>ATP + protein L-histidine = ADP + protein N-phospho-L-histidine.</text>
        <dbReference type="EC" id="2.7.13.3"/>
    </reaction>
</comment>
<dbReference type="Gene3D" id="1.10.287.130">
    <property type="match status" value="1"/>
</dbReference>
<dbReference type="Gene3D" id="3.30.565.10">
    <property type="entry name" value="Histidine kinase-like ATPase, C-terminal domain"/>
    <property type="match status" value="1"/>
</dbReference>
<name>A0ABS8EPP4_9FLAO</name>